<sequence length="712" mass="76342">MTSQKLSFPRQYARTQRFTLGAPRAFTVSPDGTRVIFLRSASGTDRTNLLWVLDLSTGEERIAADPEALLRGSAERLSPQERARRERSREGSGGVVGYAVDAAAELAAFALSGKVYVAGLRAGAARALPVPGPVIDPRPSPDGRHIAYVARGALRVVGADGDGDRAVAEPEDAHVSYGLAEFVAAEEMQRSRGFWWSPDSDRLLVARVDDSAVQRWWIADPAQPGRKPAEAAYPAAGTANAEVRLFLMDVEGDREGARTEVVWDRARYPYLAAVHWSSAGAPLLLVQARDQRSQLHLAVDTEKGTTRTVHADEDEVWLDLFPGVPEWAPDGRLVRIADEGGARVLAVGDRLLTGAQLHVQAVLDIGESDVLVAATAGEEAAAAETGESHVYRVNELGVERVSEGVGVHTAVRSGGVTVLVSACPERPGRSALILRDGEPAATVVTYAEEPVLSAHVQLTEGGARRIPCAVLLPTGYKESEGPLPVLMDPYGGPHGRRVVAAHNAHLTSQWFADQGFAVVVADGRGAPGRSPGWEKAVKGNFPLTLDDQIEALHALALRFPLDLTKVAMRGWSYGGYLSALAVLRRPDVFHAAIAGAPVTDWRLYDTHYTERCLGDPAERPEIYARNSLLTDEGLSEPAGQARPLMIVHGLGDDNVVVAHSLRLSSALLSAGRPHEVLPLSGVTHMTPQEQVAENLLLLQVDFLRRSLGLSGA</sequence>
<proteinExistence type="predicted"/>
<dbReference type="Pfam" id="PF00930">
    <property type="entry name" value="DPPIV_N"/>
    <property type="match status" value="1"/>
</dbReference>
<dbReference type="PANTHER" id="PTHR11731:SF193">
    <property type="entry name" value="DIPEPTIDYL PEPTIDASE 9"/>
    <property type="match status" value="1"/>
</dbReference>
<name>A0A7J0CBK6_9ACTN</name>
<dbReference type="SUPFAM" id="SSF82171">
    <property type="entry name" value="DPP6 N-terminal domain-like"/>
    <property type="match status" value="1"/>
</dbReference>
<evidence type="ECO:0000313" key="8">
    <source>
        <dbReference type="Proteomes" id="UP000530403"/>
    </source>
</evidence>
<reference evidence="6 8" key="2">
    <citation type="submission" date="2020-07" db="EMBL/GenBank/DDBJ databases">
        <title>Sequencing the genomes of 1000 actinobacteria strains.</title>
        <authorList>
            <person name="Klenk H.-P."/>
        </authorList>
    </citation>
    <scope>NUCLEOTIDE SEQUENCE [LARGE SCALE GENOMIC DNA]</scope>
    <source>
        <strain evidence="6 8">DSM 41455</strain>
    </source>
</reference>
<dbReference type="InterPro" id="IPR029058">
    <property type="entry name" value="AB_hydrolase_fold"/>
</dbReference>
<dbReference type="EMBL" id="BLWC01000001">
    <property type="protein sequence ID" value="GFM99174.1"/>
    <property type="molecule type" value="Genomic_DNA"/>
</dbReference>
<dbReference type="GO" id="GO:0004252">
    <property type="term" value="F:serine-type endopeptidase activity"/>
    <property type="evidence" value="ECO:0007669"/>
    <property type="project" value="InterPro"/>
</dbReference>
<protein>
    <submittedName>
        <fullName evidence="5 6">Peptidase</fullName>
        <ecNumber evidence="6">3.4.14.5</ecNumber>
    </submittedName>
</protein>
<dbReference type="EMBL" id="JACCCF010000001">
    <property type="protein sequence ID" value="NYE42758.1"/>
    <property type="molecule type" value="Genomic_DNA"/>
</dbReference>
<evidence type="ECO:0000313" key="6">
    <source>
        <dbReference type="EMBL" id="NYE42758.1"/>
    </source>
</evidence>
<dbReference type="GO" id="GO:0006508">
    <property type="term" value="P:proteolysis"/>
    <property type="evidence" value="ECO:0007669"/>
    <property type="project" value="UniProtKB-KW"/>
</dbReference>
<dbReference type="PROSITE" id="PS00708">
    <property type="entry name" value="PRO_ENDOPEP_SER"/>
    <property type="match status" value="1"/>
</dbReference>
<evidence type="ECO:0000313" key="7">
    <source>
        <dbReference type="Proteomes" id="UP000498980"/>
    </source>
</evidence>
<dbReference type="InterPro" id="IPR002470">
    <property type="entry name" value="Peptidase_S9A"/>
</dbReference>
<dbReference type="EC" id="3.4.14.5" evidence="6"/>
<dbReference type="Pfam" id="PF00326">
    <property type="entry name" value="Peptidase_S9"/>
    <property type="match status" value="1"/>
</dbReference>
<dbReference type="PANTHER" id="PTHR11731">
    <property type="entry name" value="PROTEASE FAMILY S9B,C DIPEPTIDYL-PEPTIDASE IV-RELATED"/>
    <property type="match status" value="1"/>
</dbReference>
<evidence type="ECO:0000259" key="3">
    <source>
        <dbReference type="Pfam" id="PF00326"/>
    </source>
</evidence>
<dbReference type="Pfam" id="PF07676">
    <property type="entry name" value="PD40"/>
    <property type="match status" value="1"/>
</dbReference>
<dbReference type="InterPro" id="IPR002471">
    <property type="entry name" value="Pept_S9_AS"/>
</dbReference>
<dbReference type="PRINTS" id="PR00862">
    <property type="entry name" value="PROLIGOPTASE"/>
</dbReference>
<dbReference type="AlphaFoldDB" id="A0A7J0CBK6"/>
<feature type="domain" description="Dipeptidylpeptidase IV N-terminal" evidence="4">
    <location>
        <begin position="111"/>
        <end position="401"/>
    </location>
</feature>
<dbReference type="InterPro" id="IPR002469">
    <property type="entry name" value="Peptidase_S9B_N"/>
</dbReference>
<evidence type="ECO:0000256" key="1">
    <source>
        <dbReference type="ARBA" id="ARBA00022670"/>
    </source>
</evidence>
<dbReference type="Proteomes" id="UP000530403">
    <property type="component" value="Unassembled WGS sequence"/>
</dbReference>
<dbReference type="Gene3D" id="2.140.10.30">
    <property type="entry name" value="Dipeptidylpeptidase IV, N-terminal domain"/>
    <property type="match status" value="1"/>
</dbReference>
<evidence type="ECO:0000259" key="4">
    <source>
        <dbReference type="Pfam" id="PF00930"/>
    </source>
</evidence>
<evidence type="ECO:0000313" key="5">
    <source>
        <dbReference type="EMBL" id="GFM99174.1"/>
    </source>
</evidence>
<organism evidence="5 7">
    <name type="scientific">Streptomyces fulvorobeus</name>
    <dbReference type="NCBI Taxonomy" id="284028"/>
    <lineage>
        <taxon>Bacteria</taxon>
        <taxon>Bacillati</taxon>
        <taxon>Actinomycetota</taxon>
        <taxon>Actinomycetes</taxon>
        <taxon>Kitasatosporales</taxon>
        <taxon>Streptomycetaceae</taxon>
        <taxon>Streptomyces</taxon>
    </lineage>
</organism>
<feature type="domain" description="Peptidase S9 prolyl oligopeptidase catalytic" evidence="3">
    <location>
        <begin position="507"/>
        <end position="708"/>
    </location>
</feature>
<comment type="caution">
    <text evidence="5">The sequence shown here is derived from an EMBL/GenBank/DDBJ whole genome shotgun (WGS) entry which is preliminary data.</text>
</comment>
<dbReference type="GO" id="GO:0008239">
    <property type="term" value="F:dipeptidyl-peptidase activity"/>
    <property type="evidence" value="ECO:0007669"/>
    <property type="project" value="UniProtKB-EC"/>
</dbReference>
<reference evidence="5 7" key="1">
    <citation type="submission" date="2020-05" db="EMBL/GenBank/DDBJ databases">
        <title>Whole genome shotgun sequence of Streptomyces fulvorobeus NBRC 15897.</title>
        <authorList>
            <person name="Komaki H."/>
            <person name="Tamura T."/>
        </authorList>
    </citation>
    <scope>NUCLEOTIDE SEQUENCE [LARGE SCALE GENOMIC DNA]</scope>
    <source>
        <strain evidence="5 7">NBRC 15897</strain>
    </source>
</reference>
<dbReference type="InterPro" id="IPR011659">
    <property type="entry name" value="WD40"/>
</dbReference>
<dbReference type="SUPFAM" id="SSF53474">
    <property type="entry name" value="alpha/beta-Hydrolases"/>
    <property type="match status" value="1"/>
</dbReference>
<keyword evidence="1" id="KW-0645">Protease</keyword>
<dbReference type="Proteomes" id="UP000498980">
    <property type="component" value="Unassembled WGS sequence"/>
</dbReference>
<dbReference type="InterPro" id="IPR001375">
    <property type="entry name" value="Peptidase_S9_cat"/>
</dbReference>
<gene>
    <name evidence="6" type="ORF">HEB29_003769</name>
    <name evidence="5" type="ORF">Sfulv_39850</name>
</gene>
<accession>A0A7J0CBK6</accession>
<dbReference type="Gene3D" id="3.40.50.1820">
    <property type="entry name" value="alpha/beta hydrolase"/>
    <property type="match status" value="1"/>
</dbReference>
<keyword evidence="7" id="KW-1185">Reference proteome</keyword>
<keyword evidence="2 6" id="KW-0378">Hydrolase</keyword>
<dbReference type="RefSeq" id="WP_173315647.1">
    <property type="nucleotide sequence ID" value="NZ_BAAAUE010000009.1"/>
</dbReference>
<evidence type="ECO:0000256" key="2">
    <source>
        <dbReference type="ARBA" id="ARBA00022801"/>
    </source>
</evidence>
<dbReference type="InterPro" id="IPR050278">
    <property type="entry name" value="Serine_Prot_S9B/DPPIV"/>
</dbReference>